<protein>
    <recommendedName>
        <fullName evidence="9">Rad21/Rec8-like protein N-terminal domain-containing protein</fullName>
    </recommendedName>
</protein>
<evidence type="ECO:0000256" key="2">
    <source>
        <dbReference type="ARBA" id="ARBA00009870"/>
    </source>
</evidence>
<dbReference type="EMBL" id="HBIS01006271">
    <property type="protein sequence ID" value="CAE0611835.1"/>
    <property type="molecule type" value="Transcribed_RNA"/>
</dbReference>
<dbReference type="PANTHER" id="PTHR12585:SF64">
    <property type="entry name" value="SISTER CHROMATID COHESION 1 PROTEIN 1"/>
    <property type="match status" value="1"/>
</dbReference>
<dbReference type="InterPro" id="IPR006909">
    <property type="entry name" value="Rad21/Rec8_C_eu"/>
</dbReference>
<dbReference type="InterPro" id="IPR006910">
    <property type="entry name" value="Rad21_Rec8_N"/>
</dbReference>
<dbReference type="GO" id="GO:0005634">
    <property type="term" value="C:nucleus"/>
    <property type="evidence" value="ECO:0007669"/>
    <property type="project" value="UniProtKB-SubCell"/>
</dbReference>
<accession>A0A6U9RF56</accession>
<dbReference type="EMBL" id="HBIS01006270">
    <property type="protein sequence ID" value="CAE0611834.1"/>
    <property type="molecule type" value="Transcribed_RNA"/>
</dbReference>
<feature type="compositionally biased region" description="Basic and acidic residues" evidence="4">
    <location>
        <begin position="342"/>
        <end position="353"/>
    </location>
</feature>
<dbReference type="GO" id="GO:0051754">
    <property type="term" value="P:meiotic sister chromatid cohesion, centromeric"/>
    <property type="evidence" value="ECO:0007669"/>
    <property type="project" value="TreeGrafter"/>
</dbReference>
<feature type="domain" description="Rad21/Rec8-like protein N-terminal" evidence="6">
    <location>
        <begin position="1"/>
        <end position="102"/>
    </location>
</feature>
<name>A0A6U9RF56_9CHLO</name>
<evidence type="ECO:0000256" key="3">
    <source>
        <dbReference type="ARBA" id="ARBA00023242"/>
    </source>
</evidence>
<reference evidence="8" key="1">
    <citation type="submission" date="2021-01" db="EMBL/GenBank/DDBJ databases">
        <authorList>
            <person name="Corre E."/>
            <person name="Pelletier E."/>
            <person name="Niang G."/>
            <person name="Scheremetjew M."/>
            <person name="Finn R."/>
            <person name="Kale V."/>
            <person name="Holt S."/>
            <person name="Cochrane G."/>
            <person name="Meng A."/>
            <person name="Brown T."/>
            <person name="Cohen L."/>
        </authorList>
    </citation>
    <scope>NUCLEOTIDE SEQUENCE</scope>
    <source>
        <strain evidence="8">CCMP1897</strain>
    </source>
</reference>
<dbReference type="InterPro" id="IPR039781">
    <property type="entry name" value="Rad21/Rec8-like"/>
</dbReference>
<dbReference type="Gene3D" id="1.10.10.580">
    <property type="entry name" value="Structural maintenance of chromosome 1. Chain E"/>
    <property type="match status" value="1"/>
</dbReference>
<feature type="region of interest" description="Disordered" evidence="4">
    <location>
        <begin position="342"/>
        <end position="442"/>
    </location>
</feature>
<dbReference type="PANTHER" id="PTHR12585">
    <property type="entry name" value="SCC1 / RAD21 FAMILY MEMBER"/>
    <property type="match status" value="1"/>
</dbReference>
<dbReference type="GO" id="GO:0008278">
    <property type="term" value="C:cohesin complex"/>
    <property type="evidence" value="ECO:0007669"/>
    <property type="project" value="InterPro"/>
</dbReference>
<evidence type="ECO:0000259" key="5">
    <source>
        <dbReference type="Pfam" id="PF04824"/>
    </source>
</evidence>
<keyword evidence="3" id="KW-0539">Nucleus</keyword>
<dbReference type="InterPro" id="IPR036390">
    <property type="entry name" value="WH_DNA-bd_sf"/>
</dbReference>
<proteinExistence type="inferred from homology"/>
<organism evidence="8">
    <name type="scientific">Picocystis salinarum</name>
    <dbReference type="NCBI Taxonomy" id="88271"/>
    <lineage>
        <taxon>Eukaryota</taxon>
        <taxon>Viridiplantae</taxon>
        <taxon>Chlorophyta</taxon>
        <taxon>Picocystophyceae</taxon>
        <taxon>Picocystales</taxon>
        <taxon>Picocystaceae</taxon>
        <taxon>Picocystis</taxon>
    </lineage>
</organism>
<dbReference type="GO" id="GO:0003682">
    <property type="term" value="F:chromatin binding"/>
    <property type="evidence" value="ECO:0007669"/>
    <property type="project" value="TreeGrafter"/>
</dbReference>
<dbReference type="Pfam" id="PF04825">
    <property type="entry name" value="Rad21_Rec8_N"/>
    <property type="match status" value="1"/>
</dbReference>
<feature type="domain" description="Rad21/Rec8-like protein C-terminal eukaryotic" evidence="5">
    <location>
        <begin position="526"/>
        <end position="565"/>
    </location>
</feature>
<feature type="region of interest" description="Disordered" evidence="4">
    <location>
        <begin position="129"/>
        <end position="156"/>
    </location>
</feature>
<gene>
    <name evidence="7" type="ORF">PSAL00342_LOCUS5669</name>
    <name evidence="8" type="ORF">PSAL00342_LOCUS5670</name>
</gene>
<evidence type="ECO:0000259" key="6">
    <source>
        <dbReference type="Pfam" id="PF04825"/>
    </source>
</evidence>
<evidence type="ECO:0000313" key="7">
    <source>
        <dbReference type="EMBL" id="CAE0611834.1"/>
    </source>
</evidence>
<evidence type="ECO:0000313" key="8">
    <source>
        <dbReference type="EMBL" id="CAE0611835.1"/>
    </source>
</evidence>
<dbReference type="Pfam" id="PF04824">
    <property type="entry name" value="Rad21_Rec8"/>
    <property type="match status" value="1"/>
</dbReference>
<dbReference type="AlphaFoldDB" id="A0A6U9RF56"/>
<feature type="region of interest" description="Disordered" evidence="4">
    <location>
        <begin position="211"/>
        <end position="242"/>
    </location>
</feature>
<dbReference type="SUPFAM" id="SSF46785">
    <property type="entry name" value="Winged helix' DNA-binding domain"/>
    <property type="match status" value="1"/>
</dbReference>
<sequence length="566" mass="62646">MFYAKDILGKKAPLGPIWIAAHAGDKKLHKRMVLGVNVAKSCDDIMNPEVPLALRVIAFLVNGVVIIYQRQQQVVLDEAKDMMRKIQTLGQPRATHADAGKTKKNGARNSALHLSKYATVTLDEIRIHPGREPGTSTESWNFRTPVLTDPSRGSDGSPYDAYLDLSGDAKHLRNSDLRRHELDLLAMEEPDQFDMPVDFQEEQDLMFWDAPTETPRDLAPDRAATASDKEDRVDADPSAPEDPAVVGAGGVGAAAIHASRAVQNKSKKKRKKKTLALDPREGLIIDSKTYREWLQDPSDLLRGNYERTRAWGIEDLLARPFTGGNTMCEELLTLHRQALDRPSVREGTDRMDDAPMELDEGYLPDPPLPPSSSNEIERMRKASSSSGDGLGLRMESSASGLRSNGKTPRSGMGGPTSADRPNRRLSDLLGTQPHPFSEDLPEDPMQLLLDEGEGASGRDGGILSSQLKHTYVEETVPEQTPRASANMDAIACNVLNFLRSQFRELGRPGADPKRLSLQRLVQDYKLSRCHAARYFYNVCILASNDYLAVIQRRPYDEILLQPGPSL</sequence>
<comment type="similarity">
    <text evidence="2">Belongs to the rad21 family.</text>
</comment>
<evidence type="ECO:0008006" key="9">
    <source>
        <dbReference type="Google" id="ProtNLM"/>
    </source>
</evidence>
<dbReference type="InterPro" id="IPR023093">
    <property type="entry name" value="ScpA-like_C"/>
</dbReference>
<evidence type="ECO:0000256" key="4">
    <source>
        <dbReference type="SAM" id="MobiDB-lite"/>
    </source>
</evidence>
<evidence type="ECO:0000256" key="1">
    <source>
        <dbReference type="ARBA" id="ARBA00004123"/>
    </source>
</evidence>
<feature type="compositionally biased region" description="Polar residues" evidence="4">
    <location>
        <begin position="396"/>
        <end position="407"/>
    </location>
</feature>
<comment type="subcellular location">
    <subcellularLocation>
        <location evidence="1">Nucleus</location>
    </subcellularLocation>
</comment>
<feature type="region of interest" description="Disordered" evidence="4">
    <location>
        <begin position="89"/>
        <end position="108"/>
    </location>
</feature>